<dbReference type="AlphaFoldDB" id="A0A9P7RXC9"/>
<dbReference type="KEGG" id="more:E1B28_010526"/>
<protein>
    <submittedName>
        <fullName evidence="2">Uncharacterized protein</fullName>
    </submittedName>
</protein>
<feature type="transmembrane region" description="Helical" evidence="1">
    <location>
        <begin position="65"/>
        <end position="90"/>
    </location>
</feature>
<gene>
    <name evidence="2" type="ORF">E1B28_010526</name>
</gene>
<organism evidence="2 3">
    <name type="scientific">Marasmius oreades</name>
    <name type="common">fairy-ring Marasmius</name>
    <dbReference type="NCBI Taxonomy" id="181124"/>
    <lineage>
        <taxon>Eukaryota</taxon>
        <taxon>Fungi</taxon>
        <taxon>Dikarya</taxon>
        <taxon>Basidiomycota</taxon>
        <taxon>Agaricomycotina</taxon>
        <taxon>Agaricomycetes</taxon>
        <taxon>Agaricomycetidae</taxon>
        <taxon>Agaricales</taxon>
        <taxon>Marasmiineae</taxon>
        <taxon>Marasmiaceae</taxon>
        <taxon>Marasmius</taxon>
    </lineage>
</organism>
<reference evidence="2" key="1">
    <citation type="journal article" date="2021" name="Genome Biol. Evol.">
        <title>The assembled and annotated genome of the fairy-ring fungus Marasmius oreades.</title>
        <authorList>
            <person name="Hiltunen M."/>
            <person name="Ament-Velasquez S.L."/>
            <person name="Johannesson H."/>
        </authorList>
    </citation>
    <scope>NUCLEOTIDE SEQUENCE</scope>
    <source>
        <strain evidence="2">03SP1</strain>
    </source>
</reference>
<keyword evidence="1" id="KW-1133">Transmembrane helix</keyword>
<dbReference type="RefSeq" id="XP_043007966.1">
    <property type="nucleotide sequence ID" value="XM_043155497.1"/>
</dbReference>
<dbReference type="EMBL" id="CM032186">
    <property type="protein sequence ID" value="KAG7091496.1"/>
    <property type="molecule type" value="Genomic_DNA"/>
</dbReference>
<sequence>MGSSSGEVPLQQFIQHLQPAAINSTADWCTVCGNDKDRGCGALALAASEAQESIHQKIGPVGAGVLGAGLTLFVAIVMLLVLSFLGLVAFGKKGKRRSIGSVTSYA</sequence>
<comment type="caution">
    <text evidence="2">The sequence shown here is derived from an EMBL/GenBank/DDBJ whole genome shotgun (WGS) entry which is preliminary data.</text>
</comment>
<dbReference type="GeneID" id="66079602"/>
<dbReference type="Proteomes" id="UP001049176">
    <property type="component" value="Chromosome 6"/>
</dbReference>
<proteinExistence type="predicted"/>
<keyword evidence="3" id="KW-1185">Reference proteome</keyword>
<keyword evidence="1" id="KW-0472">Membrane</keyword>
<accession>A0A9P7RXC9</accession>
<evidence type="ECO:0000256" key="1">
    <source>
        <dbReference type="SAM" id="Phobius"/>
    </source>
</evidence>
<evidence type="ECO:0000313" key="3">
    <source>
        <dbReference type="Proteomes" id="UP001049176"/>
    </source>
</evidence>
<name>A0A9P7RXC9_9AGAR</name>
<keyword evidence="1" id="KW-0812">Transmembrane</keyword>
<evidence type="ECO:0000313" key="2">
    <source>
        <dbReference type="EMBL" id="KAG7091496.1"/>
    </source>
</evidence>